<keyword evidence="2" id="KW-1185">Reference proteome</keyword>
<gene>
    <name evidence="1" type="ORF">QAD02_010144</name>
</gene>
<accession>A0ACC2NBN2</accession>
<evidence type="ECO:0000313" key="2">
    <source>
        <dbReference type="Proteomes" id="UP001239111"/>
    </source>
</evidence>
<organism evidence="1 2">
    <name type="scientific">Eretmocerus hayati</name>
    <dbReference type="NCBI Taxonomy" id="131215"/>
    <lineage>
        <taxon>Eukaryota</taxon>
        <taxon>Metazoa</taxon>
        <taxon>Ecdysozoa</taxon>
        <taxon>Arthropoda</taxon>
        <taxon>Hexapoda</taxon>
        <taxon>Insecta</taxon>
        <taxon>Pterygota</taxon>
        <taxon>Neoptera</taxon>
        <taxon>Endopterygota</taxon>
        <taxon>Hymenoptera</taxon>
        <taxon>Apocrita</taxon>
        <taxon>Proctotrupomorpha</taxon>
        <taxon>Chalcidoidea</taxon>
        <taxon>Aphelinidae</taxon>
        <taxon>Aphelininae</taxon>
        <taxon>Eretmocerus</taxon>
    </lineage>
</organism>
<evidence type="ECO:0000313" key="1">
    <source>
        <dbReference type="EMBL" id="KAJ8668481.1"/>
    </source>
</evidence>
<dbReference type="EMBL" id="CM056744">
    <property type="protein sequence ID" value="KAJ8668481.1"/>
    <property type="molecule type" value="Genomic_DNA"/>
</dbReference>
<proteinExistence type="predicted"/>
<sequence length="371" mass="42673">MMILSSLFPVVGIQLLTITPINTPTNTDVMSSTRENHLLTQTSTSDTFFLLWFIHQPDFFCENEVQSQEFRTGVDRENVWYLKFAVGKILSNGDDYYRPAKLYLCLKDCKKSPQKVNFKFSILNGENKTLKSSTSDLEIEKNCAGGFEEIFHSIWARENYCKIVRDNKLTIKCKIRDINDEGNYENVISLQAVEHDLISDFEKVLQSGEMSDVTLAVGKKEFKVHKFIICTRSVVFRAMFENDMLEKKLNHIDIEDVDDEVMEKVLTYLYTDRLQFTKNSALDILAAAQKYQIPGLKTLCSKVIVENLSDENMIESLISADFLGILELKSQILKVVAQHIKRLTKMKEFDTLLSSHTPLLKEILNEFCNKP</sequence>
<dbReference type="Proteomes" id="UP001239111">
    <property type="component" value="Chromosome 4"/>
</dbReference>
<name>A0ACC2NBN2_9HYME</name>
<reference evidence="1" key="1">
    <citation type="submission" date="2023-04" db="EMBL/GenBank/DDBJ databases">
        <title>A chromosome-level genome assembly of the parasitoid wasp Eretmocerus hayati.</title>
        <authorList>
            <person name="Zhong Y."/>
            <person name="Liu S."/>
            <person name="Liu Y."/>
        </authorList>
    </citation>
    <scope>NUCLEOTIDE SEQUENCE</scope>
    <source>
        <strain evidence="1">ZJU_SS_LIU_2023</strain>
    </source>
</reference>
<comment type="caution">
    <text evidence="1">The sequence shown here is derived from an EMBL/GenBank/DDBJ whole genome shotgun (WGS) entry which is preliminary data.</text>
</comment>
<protein>
    <submittedName>
        <fullName evidence="1">Uncharacterized protein</fullName>
    </submittedName>
</protein>